<proteinExistence type="predicted"/>
<dbReference type="EMBL" id="GBXM01036875">
    <property type="protein sequence ID" value="JAH71702.1"/>
    <property type="molecule type" value="Transcribed_RNA"/>
</dbReference>
<protein>
    <submittedName>
        <fullName evidence="1">Uncharacterized protein</fullName>
    </submittedName>
</protein>
<accession>A0A0E9V0W6</accession>
<reference evidence="1" key="2">
    <citation type="journal article" date="2015" name="Fish Shellfish Immunol.">
        <title>Early steps in the European eel (Anguilla anguilla)-Vibrio vulnificus interaction in the gills: Role of the RtxA13 toxin.</title>
        <authorList>
            <person name="Callol A."/>
            <person name="Pajuelo D."/>
            <person name="Ebbesson L."/>
            <person name="Teles M."/>
            <person name="MacKenzie S."/>
            <person name="Amaro C."/>
        </authorList>
    </citation>
    <scope>NUCLEOTIDE SEQUENCE</scope>
</reference>
<organism evidence="1">
    <name type="scientific">Anguilla anguilla</name>
    <name type="common">European freshwater eel</name>
    <name type="synonym">Muraena anguilla</name>
    <dbReference type="NCBI Taxonomy" id="7936"/>
    <lineage>
        <taxon>Eukaryota</taxon>
        <taxon>Metazoa</taxon>
        <taxon>Chordata</taxon>
        <taxon>Craniata</taxon>
        <taxon>Vertebrata</taxon>
        <taxon>Euteleostomi</taxon>
        <taxon>Actinopterygii</taxon>
        <taxon>Neopterygii</taxon>
        <taxon>Teleostei</taxon>
        <taxon>Anguilliformes</taxon>
        <taxon>Anguillidae</taxon>
        <taxon>Anguilla</taxon>
    </lineage>
</organism>
<evidence type="ECO:0000313" key="1">
    <source>
        <dbReference type="EMBL" id="JAH71702.1"/>
    </source>
</evidence>
<name>A0A0E9V0W6_ANGAN</name>
<reference evidence="1" key="1">
    <citation type="submission" date="2014-11" db="EMBL/GenBank/DDBJ databases">
        <authorList>
            <person name="Amaro Gonzalez C."/>
        </authorList>
    </citation>
    <scope>NUCLEOTIDE SEQUENCE</scope>
</reference>
<sequence length="11" mass="1259">MVGKGNSWFSF</sequence>